<name>A0AA39V771_ACESA</name>
<reference evidence="3" key="2">
    <citation type="submission" date="2023-06" db="EMBL/GenBank/DDBJ databases">
        <authorList>
            <person name="Swenson N.G."/>
            <person name="Wegrzyn J.L."/>
            <person name="Mcevoy S.L."/>
        </authorList>
    </citation>
    <scope>NUCLEOTIDE SEQUENCE</scope>
    <source>
        <strain evidence="3">NS2018</strain>
        <tissue evidence="3">Leaf</tissue>
    </source>
</reference>
<accession>A0AA39V771</accession>
<dbReference type="AlphaFoldDB" id="A0AA39V771"/>
<dbReference type="EMBL" id="JAUESC010000388">
    <property type="protein sequence ID" value="KAK0570911.1"/>
    <property type="molecule type" value="Genomic_DNA"/>
</dbReference>
<feature type="region of interest" description="Disordered" evidence="1">
    <location>
        <begin position="1"/>
        <end position="95"/>
    </location>
</feature>
<evidence type="ECO:0000259" key="2">
    <source>
        <dbReference type="Pfam" id="PF22936"/>
    </source>
</evidence>
<reference evidence="3" key="1">
    <citation type="journal article" date="2022" name="Plant J.">
        <title>Strategies of tolerance reflected in two North American maple genomes.</title>
        <authorList>
            <person name="McEvoy S.L."/>
            <person name="Sezen U.U."/>
            <person name="Trouern-Trend A."/>
            <person name="McMahon S.M."/>
            <person name="Schaberg P.G."/>
            <person name="Yang J."/>
            <person name="Wegrzyn J.L."/>
            <person name="Swenson N.G."/>
        </authorList>
    </citation>
    <scope>NUCLEOTIDE SEQUENCE</scope>
    <source>
        <strain evidence="3">NS2018</strain>
    </source>
</reference>
<comment type="caution">
    <text evidence="3">The sequence shown here is derived from an EMBL/GenBank/DDBJ whole genome shotgun (WGS) entry which is preliminary data.</text>
</comment>
<protein>
    <recommendedName>
        <fullName evidence="2">Retrovirus-related Pol polyprotein from transposon TNT 1-94-like beta-barrel domain-containing protein</fullName>
    </recommendedName>
</protein>
<evidence type="ECO:0000313" key="3">
    <source>
        <dbReference type="EMBL" id="KAK0570911.1"/>
    </source>
</evidence>
<organism evidence="3 4">
    <name type="scientific">Acer saccharum</name>
    <name type="common">Sugar maple</name>
    <dbReference type="NCBI Taxonomy" id="4024"/>
    <lineage>
        <taxon>Eukaryota</taxon>
        <taxon>Viridiplantae</taxon>
        <taxon>Streptophyta</taxon>
        <taxon>Embryophyta</taxon>
        <taxon>Tracheophyta</taxon>
        <taxon>Spermatophyta</taxon>
        <taxon>Magnoliopsida</taxon>
        <taxon>eudicotyledons</taxon>
        <taxon>Gunneridae</taxon>
        <taxon>Pentapetalae</taxon>
        <taxon>rosids</taxon>
        <taxon>malvids</taxon>
        <taxon>Sapindales</taxon>
        <taxon>Sapindaceae</taxon>
        <taxon>Hippocastanoideae</taxon>
        <taxon>Acereae</taxon>
        <taxon>Acer</taxon>
    </lineage>
</organism>
<dbReference type="Proteomes" id="UP001168877">
    <property type="component" value="Unassembled WGS sequence"/>
</dbReference>
<evidence type="ECO:0000256" key="1">
    <source>
        <dbReference type="SAM" id="MobiDB-lite"/>
    </source>
</evidence>
<sequence length="205" mass="22699">MGLSDSMEPHGIGLEHQGSVIEQPEIEEEALEEEMPEEEEEEEEERGGPAEELEEDVVREEDPPKTVKIGSTLTSKHKAALQKPQPAQHANFTDEQPQAEDHLFMATQACYSASKDVWYVDSGCTSHMARDSSLFTSLDKTDRTKVKLGNGEMGKVTGRGTFSIHTSKDPKLIHDVLLIPDLDQNLLSVTQLLKKGYSPKAEQAV</sequence>
<dbReference type="Pfam" id="PF22936">
    <property type="entry name" value="Pol_BBD"/>
    <property type="match status" value="1"/>
</dbReference>
<gene>
    <name evidence="3" type="ORF">LWI29_008332</name>
</gene>
<proteinExistence type="predicted"/>
<dbReference type="InterPro" id="IPR054722">
    <property type="entry name" value="PolX-like_BBD"/>
</dbReference>
<feature type="domain" description="Retrovirus-related Pol polyprotein from transposon TNT 1-94-like beta-barrel" evidence="2">
    <location>
        <begin position="118"/>
        <end position="197"/>
    </location>
</feature>
<feature type="compositionally biased region" description="Acidic residues" evidence="1">
    <location>
        <begin position="24"/>
        <end position="59"/>
    </location>
</feature>
<keyword evidence="4" id="KW-1185">Reference proteome</keyword>
<evidence type="ECO:0000313" key="4">
    <source>
        <dbReference type="Proteomes" id="UP001168877"/>
    </source>
</evidence>